<keyword evidence="4 16" id="KW-0812">Transmembrane</keyword>
<organism evidence="19 20">
    <name type="scientific">Macrostomum lignano</name>
    <dbReference type="NCBI Taxonomy" id="282301"/>
    <lineage>
        <taxon>Eukaryota</taxon>
        <taxon>Metazoa</taxon>
        <taxon>Spiralia</taxon>
        <taxon>Lophotrochozoa</taxon>
        <taxon>Platyhelminthes</taxon>
        <taxon>Rhabditophora</taxon>
        <taxon>Macrostomorpha</taxon>
        <taxon>Macrostomida</taxon>
        <taxon>Macrostomidae</taxon>
        <taxon>Macrostomum</taxon>
    </lineage>
</organism>
<feature type="transmembrane region" description="Helical" evidence="16">
    <location>
        <begin position="601"/>
        <end position="621"/>
    </location>
</feature>
<accession>A0A267FPA2</accession>
<keyword evidence="5" id="KW-0479">Metal-binding</keyword>
<keyword evidence="3" id="KW-0813">Transport</keyword>
<evidence type="ECO:0000256" key="10">
    <source>
        <dbReference type="ARBA" id="ARBA00023136"/>
    </source>
</evidence>
<reference evidence="19 20" key="1">
    <citation type="submission" date="2017-06" db="EMBL/GenBank/DDBJ databases">
        <title>A platform for efficient transgenesis in Macrostomum lignano, a flatworm model organism for stem cell research.</title>
        <authorList>
            <person name="Berezikov E."/>
        </authorList>
    </citation>
    <scope>NUCLEOTIDE SEQUENCE [LARGE SCALE GENOMIC DNA]</scope>
    <source>
        <strain evidence="19">DV1</strain>
        <tissue evidence="19">Whole organism</tissue>
    </source>
</reference>
<feature type="compositionally biased region" description="Low complexity" evidence="15">
    <location>
        <begin position="23"/>
        <end position="45"/>
    </location>
</feature>
<feature type="domain" description="Amino acid transporter transmembrane" evidence="17">
    <location>
        <begin position="359"/>
        <end position="616"/>
    </location>
</feature>
<dbReference type="Proteomes" id="UP000215902">
    <property type="component" value="Unassembled WGS sequence"/>
</dbReference>
<proteinExistence type="inferred from homology"/>
<dbReference type="EMBL" id="NIVC01004324">
    <property type="protein sequence ID" value="PAA47819.1"/>
    <property type="molecule type" value="Genomic_DNA"/>
</dbReference>
<protein>
    <recommendedName>
        <fullName evidence="17">Amino acid transporter transmembrane domain-containing protein</fullName>
    </recommendedName>
</protein>
<feature type="region of interest" description="Disordered" evidence="15">
    <location>
        <begin position="1"/>
        <end position="52"/>
    </location>
</feature>
<evidence type="ECO:0000256" key="3">
    <source>
        <dbReference type="ARBA" id="ARBA00022448"/>
    </source>
</evidence>
<evidence type="ECO:0000256" key="1">
    <source>
        <dbReference type="ARBA" id="ARBA00004107"/>
    </source>
</evidence>
<sequence>MSQPSSERQQLLIAGKQRSSGRSGADAPLLSPSSSSLASAGRAGSFARTYETERGTAVRLPIGYGSVNAPASSYLPDQPGASGSPAEAIVPDGQQSRSRARSEPPSAEPGPSSASPAVSEATSAMLSRYKYYSRIAPGADSQLLMPHHVVPPQFLLILPFKQISKQSSIITIFSIWNTMMGTSLLSMPWAVKEAGFATSLVVLLIMTGITFYTAYLVLRSYSNLGRSGVRVSEFSDVCKFYLGRYGELVSVLFSAVALLGAIIVYWVLLSNFLYQGGCFIHSQLYNVTEIDGTPNEFRVGNRTFHVLCPNYPPLPVQPTGLPNVTTPPPATVAPPDFRNGTEPLFQRLWSKTETVPFYLVLLLFPLVCIKSPGFFSKFNALGTVAVVFVLVFVAVKAAQWGFHLDFSATDAANVIRQLRPSFALMTGVLSLALFCHNAVITLTRNQLRPENNTRDLLIAYVCVSITYIIVGLVFYAVYPLAKDCIEQNLLDNIPSADVLAFTARIFLFVQMVTVFPLLMYILRAQLMHYLFHSVYPSWVHVSVLHVSVMGVAIVVAVFYPNIGNILRFSGALCGLAYIFTLPPLITLLEARMNGTLTVGRLVPHCCIILIGLANFASQFFFLNK</sequence>
<keyword evidence="6" id="KW-0967">Endosome</keyword>
<feature type="domain" description="Amino acid transporter transmembrane" evidence="17">
    <location>
        <begin position="166"/>
        <end position="275"/>
    </location>
</feature>
<evidence type="ECO:0000256" key="5">
    <source>
        <dbReference type="ARBA" id="ARBA00022723"/>
    </source>
</evidence>
<dbReference type="AlphaFoldDB" id="A0A267FPA2"/>
<dbReference type="EMBL" id="NIVC01000874">
    <property type="protein sequence ID" value="PAA75573.1"/>
    <property type="molecule type" value="Genomic_DNA"/>
</dbReference>
<feature type="transmembrane region" description="Helical" evidence="16">
    <location>
        <begin position="196"/>
        <end position="218"/>
    </location>
</feature>
<feature type="transmembrane region" description="Helical" evidence="16">
    <location>
        <begin position="456"/>
        <end position="478"/>
    </location>
</feature>
<evidence type="ECO:0000256" key="9">
    <source>
        <dbReference type="ARBA" id="ARBA00023053"/>
    </source>
</evidence>
<feature type="transmembrane region" description="Helical" evidence="16">
    <location>
        <begin position="355"/>
        <end position="373"/>
    </location>
</feature>
<evidence type="ECO:0000256" key="14">
    <source>
        <dbReference type="ARBA" id="ARBA00038442"/>
    </source>
</evidence>
<dbReference type="PANTHER" id="PTHR22950">
    <property type="entry name" value="AMINO ACID TRANSPORTER"/>
    <property type="match status" value="1"/>
</dbReference>
<dbReference type="GO" id="GO:0046872">
    <property type="term" value="F:metal ion binding"/>
    <property type="evidence" value="ECO:0007669"/>
    <property type="project" value="UniProtKB-KW"/>
</dbReference>
<feature type="region of interest" description="Disordered" evidence="15">
    <location>
        <begin position="69"/>
        <end position="118"/>
    </location>
</feature>
<keyword evidence="13" id="KW-0458">Lysosome</keyword>
<keyword evidence="10 16" id="KW-0472">Membrane</keyword>
<keyword evidence="12" id="KW-0325">Glycoprotein</keyword>
<feature type="transmembrane region" description="Helical" evidence="16">
    <location>
        <begin position="380"/>
        <end position="402"/>
    </location>
</feature>
<feature type="transmembrane region" description="Helical" evidence="16">
    <location>
        <begin position="534"/>
        <end position="559"/>
    </location>
</feature>
<evidence type="ECO:0000256" key="2">
    <source>
        <dbReference type="ARBA" id="ARBA00004155"/>
    </source>
</evidence>
<feature type="transmembrane region" description="Helical" evidence="16">
    <location>
        <begin position="565"/>
        <end position="589"/>
    </location>
</feature>
<feature type="transmembrane region" description="Helical" evidence="16">
    <location>
        <begin position="248"/>
        <end position="268"/>
    </location>
</feature>
<dbReference type="GO" id="GO:0015179">
    <property type="term" value="F:L-amino acid transmembrane transporter activity"/>
    <property type="evidence" value="ECO:0007669"/>
    <property type="project" value="TreeGrafter"/>
</dbReference>
<feature type="transmembrane region" description="Helical" evidence="16">
    <location>
        <begin position="169"/>
        <end position="190"/>
    </location>
</feature>
<dbReference type="GO" id="GO:0005765">
    <property type="term" value="C:lysosomal membrane"/>
    <property type="evidence" value="ECO:0007669"/>
    <property type="project" value="UniProtKB-SubCell"/>
</dbReference>
<dbReference type="GO" id="GO:0031902">
    <property type="term" value="C:late endosome membrane"/>
    <property type="evidence" value="ECO:0007669"/>
    <property type="project" value="UniProtKB-SubCell"/>
</dbReference>
<gene>
    <name evidence="18" type="ORF">BOX15_Mlig026656g1</name>
    <name evidence="19" type="ORF">BOX15_Mlig026656g3</name>
</gene>
<keyword evidence="8 16" id="KW-1133">Transmembrane helix</keyword>
<evidence type="ECO:0000259" key="17">
    <source>
        <dbReference type="Pfam" id="PF01490"/>
    </source>
</evidence>
<evidence type="ECO:0000313" key="20">
    <source>
        <dbReference type="Proteomes" id="UP000215902"/>
    </source>
</evidence>
<keyword evidence="7" id="KW-0029">Amino-acid transport</keyword>
<dbReference type="OrthoDB" id="294730at2759"/>
<evidence type="ECO:0000256" key="16">
    <source>
        <dbReference type="SAM" id="Phobius"/>
    </source>
</evidence>
<evidence type="ECO:0000256" key="15">
    <source>
        <dbReference type="SAM" id="MobiDB-lite"/>
    </source>
</evidence>
<evidence type="ECO:0000313" key="18">
    <source>
        <dbReference type="EMBL" id="PAA47819.1"/>
    </source>
</evidence>
<dbReference type="Pfam" id="PF01490">
    <property type="entry name" value="Aa_trans"/>
    <property type="match status" value="2"/>
</dbReference>
<evidence type="ECO:0000256" key="12">
    <source>
        <dbReference type="ARBA" id="ARBA00023180"/>
    </source>
</evidence>
<comment type="subcellular location">
    <subcellularLocation>
        <location evidence="1">Late endosome membrane</location>
        <topology evidence="1">Multi-pass membrane protein</topology>
    </subcellularLocation>
    <subcellularLocation>
        <location evidence="2">Lysosome membrane</location>
        <topology evidence="2">Multi-pass membrane protein</topology>
    </subcellularLocation>
</comment>
<dbReference type="PANTHER" id="PTHR22950:SF244">
    <property type="entry name" value="NEUTRAL AMINO ACID TRANSPORTER 9"/>
    <property type="match status" value="1"/>
</dbReference>
<comment type="caution">
    <text evidence="19">The sequence shown here is derived from an EMBL/GenBank/DDBJ whole genome shotgun (WGS) entry which is preliminary data.</text>
</comment>
<feature type="transmembrane region" description="Helical" evidence="16">
    <location>
        <begin position="498"/>
        <end position="522"/>
    </location>
</feature>
<evidence type="ECO:0000256" key="7">
    <source>
        <dbReference type="ARBA" id="ARBA00022970"/>
    </source>
</evidence>
<keyword evidence="20" id="KW-1185">Reference proteome</keyword>
<evidence type="ECO:0000256" key="8">
    <source>
        <dbReference type="ARBA" id="ARBA00022989"/>
    </source>
</evidence>
<name>A0A267FPA2_9PLAT</name>
<evidence type="ECO:0000256" key="11">
    <source>
        <dbReference type="ARBA" id="ARBA00023157"/>
    </source>
</evidence>
<feature type="compositionally biased region" description="Low complexity" evidence="15">
    <location>
        <begin position="103"/>
        <end position="118"/>
    </location>
</feature>
<keyword evidence="9" id="KW-0915">Sodium</keyword>
<dbReference type="InterPro" id="IPR013057">
    <property type="entry name" value="AA_transpt_TM"/>
</dbReference>
<evidence type="ECO:0000256" key="13">
    <source>
        <dbReference type="ARBA" id="ARBA00023228"/>
    </source>
</evidence>
<keyword evidence="11" id="KW-1015">Disulfide bond</keyword>
<comment type="similarity">
    <text evidence="14">Belongs to the amino acid/polyamine transporter 2 family. SLC38A9 subfamily.</text>
</comment>
<evidence type="ECO:0000256" key="6">
    <source>
        <dbReference type="ARBA" id="ARBA00022753"/>
    </source>
</evidence>
<feature type="transmembrane region" description="Helical" evidence="16">
    <location>
        <begin position="422"/>
        <end position="444"/>
    </location>
</feature>
<dbReference type="STRING" id="282301.A0A267FPA2"/>
<evidence type="ECO:0000256" key="4">
    <source>
        <dbReference type="ARBA" id="ARBA00022692"/>
    </source>
</evidence>
<evidence type="ECO:0000313" key="19">
    <source>
        <dbReference type="EMBL" id="PAA75573.1"/>
    </source>
</evidence>